<dbReference type="AlphaFoldDB" id="Q726B5"/>
<dbReference type="PaxDb" id="882-DVU_3250"/>
<sequence length="233" mass="26152">MREAQRRNVPCPLRGWRPLLFAARNPVGLWSFASGHQQQGGYVYVGIHTVSLPQALAEARKRIILNLALYDRFARSPDLCDALSCALGQPGFGRLSIITIPFISRKAWLDEFLQLLRPGQGIAETEHEFAASRDFIVRLAVRHEGLVEVYETRALPCVPCIIIDDRIIFGHYAHATVPAEQGYWFSVNAPVDELLMWAASGRPAADATPRQLAAYRFVSDCHNAMRQAKRMLL</sequence>
<reference evidence="1 2" key="1">
    <citation type="journal article" date="2004" name="Nat. Biotechnol.">
        <title>The genome sequence of the anaerobic, sulfate-reducing bacterium Desulfovibrio vulgaris Hildenborough.</title>
        <authorList>
            <person name="Heidelberg J.F."/>
            <person name="Seshadri R."/>
            <person name="Haveman S.A."/>
            <person name="Hemme C.L."/>
            <person name="Paulsen I.T."/>
            <person name="Kolonay J.F."/>
            <person name="Eisen J.A."/>
            <person name="Ward N."/>
            <person name="Methe B."/>
            <person name="Brinkac L.M."/>
            <person name="Daugherty S.C."/>
            <person name="Deboy R.T."/>
            <person name="Dodson R.J."/>
            <person name="Durkin A.S."/>
            <person name="Madupu R."/>
            <person name="Nelson W.C."/>
            <person name="Sullivan S.A."/>
            <person name="Fouts D."/>
            <person name="Haft D.H."/>
            <person name="Selengut J."/>
            <person name="Peterson J.D."/>
            <person name="Davidsen T.M."/>
            <person name="Zafar N."/>
            <person name="Zhou L."/>
            <person name="Radune D."/>
            <person name="Dimitrov G."/>
            <person name="Hance M."/>
            <person name="Tran K."/>
            <person name="Khouri H."/>
            <person name="Gill J."/>
            <person name="Utterback T.R."/>
            <person name="Feldblyum T.V."/>
            <person name="Wall J.D."/>
            <person name="Voordouw G."/>
            <person name="Fraser C.M."/>
        </authorList>
    </citation>
    <scope>NUCLEOTIDE SEQUENCE [LARGE SCALE GENOMIC DNA]</scope>
    <source>
        <strain evidence="2">ATCC 29579 / DSM 644 / NCIMB 8303 / VKM B-1760 / Hildenborough</strain>
    </source>
</reference>
<organism evidence="1 2">
    <name type="scientific">Nitratidesulfovibrio vulgaris (strain ATCC 29579 / DSM 644 / CCUG 34227 / NCIMB 8303 / VKM B-1760 / Hildenborough)</name>
    <name type="common">Desulfovibrio vulgaris</name>
    <dbReference type="NCBI Taxonomy" id="882"/>
    <lineage>
        <taxon>Bacteria</taxon>
        <taxon>Pseudomonadati</taxon>
        <taxon>Thermodesulfobacteriota</taxon>
        <taxon>Desulfovibrionia</taxon>
        <taxon>Desulfovibrionales</taxon>
        <taxon>Desulfovibrionaceae</taxon>
        <taxon>Nitratidesulfovibrio</taxon>
    </lineage>
</organism>
<dbReference type="EMBL" id="AE017285">
    <property type="protein sequence ID" value="AAS97720.1"/>
    <property type="molecule type" value="Genomic_DNA"/>
</dbReference>
<protein>
    <submittedName>
        <fullName evidence="1">Uncharacterized protein</fullName>
    </submittedName>
</protein>
<gene>
    <name evidence="1" type="ordered locus">DVU_3250</name>
</gene>
<evidence type="ECO:0000313" key="1">
    <source>
        <dbReference type="EMBL" id="AAS97720.1"/>
    </source>
</evidence>
<dbReference type="PATRIC" id="fig|882.5.peg.2956"/>
<dbReference type="KEGG" id="dvu:DVU_3250"/>
<dbReference type="Proteomes" id="UP000002194">
    <property type="component" value="Chromosome"/>
</dbReference>
<accession>Q726B5</accession>
<proteinExistence type="predicted"/>
<dbReference type="OrthoDB" id="5453478at2"/>
<keyword evidence="2" id="KW-1185">Reference proteome</keyword>
<dbReference type="eggNOG" id="ENOG5033W9T">
    <property type="taxonomic scope" value="Bacteria"/>
</dbReference>
<dbReference type="EnsemblBacteria" id="AAS97720">
    <property type="protein sequence ID" value="AAS97720"/>
    <property type="gene ID" value="DVU_3250"/>
</dbReference>
<dbReference type="HOGENOM" id="CLU_116287_0_0_7"/>
<evidence type="ECO:0000313" key="2">
    <source>
        <dbReference type="Proteomes" id="UP000002194"/>
    </source>
</evidence>
<name>Q726B5_NITV2</name>